<sequence>MIYLDTHVVVWLYAGEFDRFPASASEFIEQNNLLISPAVLLELQFLKEIKRITADPMLVFQTLEETIGLQLCKLEFYKVVVGALSQSWTRDPFDRLIAAQASIRNASLLTKDRIIRRNCSTACW</sequence>
<dbReference type="PANTHER" id="PTHR36173:SF1">
    <property type="entry name" value="RIBONUCLEASE VAPC22"/>
    <property type="match status" value="1"/>
</dbReference>
<feature type="domain" description="PIN" evidence="1">
    <location>
        <begin position="2"/>
        <end position="117"/>
    </location>
</feature>
<dbReference type="InterPro" id="IPR029060">
    <property type="entry name" value="PIN-like_dom_sf"/>
</dbReference>
<evidence type="ECO:0000313" key="3">
    <source>
        <dbReference type="Proteomes" id="UP000346198"/>
    </source>
</evidence>
<organism evidence="2 3">
    <name type="scientific">Pontiella sulfatireligans</name>
    <dbReference type="NCBI Taxonomy" id="2750658"/>
    <lineage>
        <taxon>Bacteria</taxon>
        <taxon>Pseudomonadati</taxon>
        <taxon>Kiritimatiellota</taxon>
        <taxon>Kiritimatiellia</taxon>
        <taxon>Kiritimatiellales</taxon>
        <taxon>Pontiellaceae</taxon>
        <taxon>Pontiella</taxon>
    </lineage>
</organism>
<dbReference type="EMBL" id="CAAHFH010000001">
    <property type="protein sequence ID" value="VGO18283.1"/>
    <property type="molecule type" value="Genomic_DNA"/>
</dbReference>
<dbReference type="Pfam" id="PF01850">
    <property type="entry name" value="PIN"/>
    <property type="match status" value="1"/>
</dbReference>
<protein>
    <submittedName>
        <fullName evidence="2">Ribonuclease VapC22</fullName>
    </submittedName>
</protein>
<dbReference type="Gene3D" id="3.40.50.1010">
    <property type="entry name" value="5'-nuclease"/>
    <property type="match status" value="1"/>
</dbReference>
<name>A0A6C2UEI4_9BACT</name>
<dbReference type="PANTHER" id="PTHR36173">
    <property type="entry name" value="RIBONUCLEASE VAPC16-RELATED"/>
    <property type="match status" value="1"/>
</dbReference>
<accession>A0A6C2UEI4</accession>
<dbReference type="InterPro" id="IPR002716">
    <property type="entry name" value="PIN_dom"/>
</dbReference>
<reference evidence="2 3" key="1">
    <citation type="submission" date="2019-04" db="EMBL/GenBank/DDBJ databases">
        <authorList>
            <person name="Van Vliet M D."/>
        </authorList>
    </citation>
    <scope>NUCLEOTIDE SEQUENCE [LARGE SCALE GENOMIC DNA]</scope>
    <source>
        <strain evidence="2 3">F21</strain>
    </source>
</reference>
<proteinExistence type="predicted"/>
<evidence type="ECO:0000313" key="2">
    <source>
        <dbReference type="EMBL" id="VGO18283.1"/>
    </source>
</evidence>
<gene>
    <name evidence="2" type="ORF">SCARR_00335</name>
</gene>
<dbReference type="Proteomes" id="UP000346198">
    <property type="component" value="Unassembled WGS sequence"/>
</dbReference>
<dbReference type="AlphaFoldDB" id="A0A6C2UEI4"/>
<dbReference type="SUPFAM" id="SSF88723">
    <property type="entry name" value="PIN domain-like"/>
    <property type="match status" value="1"/>
</dbReference>
<dbReference type="InterPro" id="IPR052919">
    <property type="entry name" value="TA_system_RNase"/>
</dbReference>
<keyword evidence="3" id="KW-1185">Reference proteome</keyword>
<evidence type="ECO:0000259" key="1">
    <source>
        <dbReference type="Pfam" id="PF01850"/>
    </source>
</evidence>